<sequence>MSEWIFWLLVVTIFYTYFGYALLIPLIGLFVKRPLDRRDITPRVTFLITAYNEEKNIRKKLTEVLALDYPWEQLEVMVASDGSTDRTDDIVREFRDQGVVLKRVEGRVGKTATQNEAVKAATGDVIIFSDATTVYEKDAIRKLVRNYNDPEVGAVSGRYEYVNPTGAPVGTGSILFWKYENFIKSMQTRIRTISGCCGCIYSVRKAAYVPLPGDIISDLVEPLMVIRGGYRVVFEQEAVAYEETTEKSHEEFRMRIRVITRAMRGILFARGLLNPFRFPFVAFQLFSHKVLRWLIPFFLIGLLVANAFLLDRQFYVITFVLQVAFYLLALFGLGADRVGKKFKPAAVPLYFCIVNTASLIAFFKTLAGQKMVTWETVRK</sequence>
<dbReference type="EMBL" id="CP000148">
    <property type="protein sequence ID" value="ABB32237.1"/>
    <property type="molecule type" value="Genomic_DNA"/>
</dbReference>
<dbReference type="KEGG" id="gme:Gmet_2008"/>
<evidence type="ECO:0000256" key="3">
    <source>
        <dbReference type="ARBA" id="ARBA00022679"/>
    </source>
</evidence>
<dbReference type="Proteomes" id="UP000007073">
    <property type="component" value="Chromosome"/>
</dbReference>
<keyword evidence="7" id="KW-1185">Reference proteome</keyword>
<dbReference type="InterPro" id="IPR029044">
    <property type="entry name" value="Nucleotide-diphossugar_trans"/>
</dbReference>
<feature type="transmembrane region" description="Helical" evidence="4">
    <location>
        <begin position="290"/>
        <end position="308"/>
    </location>
</feature>
<keyword evidence="3 6" id="KW-0808">Transferase</keyword>
<keyword evidence="4" id="KW-0812">Transmembrane</keyword>
<evidence type="ECO:0000313" key="7">
    <source>
        <dbReference type="Proteomes" id="UP000007073"/>
    </source>
</evidence>
<keyword evidence="4" id="KW-0472">Membrane</keyword>
<evidence type="ECO:0000256" key="1">
    <source>
        <dbReference type="ARBA" id="ARBA00006739"/>
    </source>
</evidence>
<feature type="domain" description="Glycosyltransferase 2-like" evidence="5">
    <location>
        <begin position="46"/>
        <end position="207"/>
    </location>
</feature>
<evidence type="ECO:0000259" key="5">
    <source>
        <dbReference type="Pfam" id="PF00535"/>
    </source>
</evidence>
<dbReference type="STRING" id="269799.Gmet_2008"/>
<name>Q39U37_GEOMG</name>
<dbReference type="Pfam" id="PF00535">
    <property type="entry name" value="Glycos_transf_2"/>
    <property type="match status" value="1"/>
</dbReference>
<dbReference type="InterPro" id="IPR001173">
    <property type="entry name" value="Glyco_trans_2-like"/>
</dbReference>
<organism evidence="6 7">
    <name type="scientific">Geobacter metallireducens (strain ATCC 53774 / DSM 7210 / GS-15)</name>
    <dbReference type="NCBI Taxonomy" id="269799"/>
    <lineage>
        <taxon>Bacteria</taxon>
        <taxon>Pseudomonadati</taxon>
        <taxon>Thermodesulfobacteriota</taxon>
        <taxon>Desulfuromonadia</taxon>
        <taxon>Geobacterales</taxon>
        <taxon>Geobacteraceae</taxon>
        <taxon>Geobacter</taxon>
    </lineage>
</organism>
<protein>
    <submittedName>
        <fullName evidence="6">Glycosyltransferase, CESA-like subfamily</fullName>
    </submittedName>
</protein>
<gene>
    <name evidence="6" type="ordered locus">Gmet_2008</name>
</gene>
<feature type="transmembrane region" description="Helical" evidence="4">
    <location>
        <begin position="6"/>
        <end position="31"/>
    </location>
</feature>
<evidence type="ECO:0000256" key="2">
    <source>
        <dbReference type="ARBA" id="ARBA00022676"/>
    </source>
</evidence>
<dbReference type="CDD" id="cd06439">
    <property type="entry name" value="CESA_like_1"/>
    <property type="match status" value="1"/>
</dbReference>
<keyword evidence="2" id="KW-0328">Glycosyltransferase</keyword>
<dbReference type="PANTHER" id="PTHR43630">
    <property type="entry name" value="POLY-BETA-1,6-N-ACETYL-D-GLUCOSAMINE SYNTHASE"/>
    <property type="match status" value="1"/>
</dbReference>
<dbReference type="eggNOG" id="COG1215">
    <property type="taxonomic scope" value="Bacteria"/>
</dbReference>
<dbReference type="SUPFAM" id="SSF53448">
    <property type="entry name" value="Nucleotide-diphospho-sugar transferases"/>
    <property type="match status" value="1"/>
</dbReference>
<proteinExistence type="inferred from homology"/>
<dbReference type="AlphaFoldDB" id="Q39U37"/>
<dbReference type="Gene3D" id="3.90.550.10">
    <property type="entry name" value="Spore Coat Polysaccharide Biosynthesis Protein SpsA, Chain A"/>
    <property type="match status" value="1"/>
</dbReference>
<reference evidence="6 7" key="2">
    <citation type="journal article" date="2009" name="BMC Microbiol.">
        <title>The genome sequence of Geobacter metallireducens: features of metabolism, physiology and regulation common and dissimilar to Geobacter sulfurreducens.</title>
        <authorList>
            <person name="Aklujkar M."/>
            <person name="Krushkal J."/>
            <person name="DiBartolo G."/>
            <person name="Lapidus A."/>
            <person name="Land M.L."/>
            <person name="Lovley D.R."/>
        </authorList>
    </citation>
    <scope>NUCLEOTIDE SEQUENCE [LARGE SCALE GENOMIC DNA]</scope>
    <source>
        <strain evidence="7">ATCC 53774 / DSM 7210 / GS-15</strain>
    </source>
</reference>
<feature type="transmembrane region" description="Helical" evidence="4">
    <location>
        <begin position="347"/>
        <end position="367"/>
    </location>
</feature>
<dbReference type="HOGENOM" id="CLU_046109_0_0_7"/>
<dbReference type="RefSeq" id="WP_004512942.1">
    <property type="nucleotide sequence ID" value="NC_007517.1"/>
</dbReference>
<accession>Q39U37</accession>
<reference evidence="6 7" key="1">
    <citation type="submission" date="2005-10" db="EMBL/GenBank/DDBJ databases">
        <title>Complete sequence of Geobacter metallireducens GS-15.</title>
        <authorList>
            <consortium name="US DOE Joint Genome Institute"/>
            <person name="Copeland A."/>
            <person name="Lucas S."/>
            <person name="Lapidus A."/>
            <person name="Barry K."/>
            <person name="Detter J.C."/>
            <person name="Glavina T."/>
            <person name="Hammon N."/>
            <person name="Israni S."/>
            <person name="Pitluck S."/>
            <person name="Di Bartolo G."/>
            <person name="Chain P."/>
            <person name="Schmutz J."/>
            <person name="Larimer F."/>
            <person name="Land M."/>
            <person name="Kyrpides N."/>
            <person name="Ivanova N."/>
            <person name="Richardson P."/>
        </authorList>
    </citation>
    <scope>NUCLEOTIDE SEQUENCE [LARGE SCALE GENOMIC DNA]</scope>
    <source>
        <strain evidence="7">ATCC 53774 / DSM 7210 / GS-15</strain>
    </source>
</reference>
<dbReference type="CAZy" id="GT2">
    <property type="family name" value="Glycosyltransferase Family 2"/>
</dbReference>
<comment type="similarity">
    <text evidence="1">Belongs to the glycosyltransferase 2 family.</text>
</comment>
<evidence type="ECO:0000313" key="6">
    <source>
        <dbReference type="EMBL" id="ABB32237.1"/>
    </source>
</evidence>
<evidence type="ECO:0000256" key="4">
    <source>
        <dbReference type="SAM" id="Phobius"/>
    </source>
</evidence>
<dbReference type="PANTHER" id="PTHR43630:SF1">
    <property type="entry name" value="POLY-BETA-1,6-N-ACETYL-D-GLUCOSAMINE SYNTHASE"/>
    <property type="match status" value="1"/>
</dbReference>
<keyword evidence="4" id="KW-1133">Transmembrane helix</keyword>
<feature type="transmembrane region" description="Helical" evidence="4">
    <location>
        <begin position="314"/>
        <end position="335"/>
    </location>
</feature>
<dbReference type="GO" id="GO:0016757">
    <property type="term" value="F:glycosyltransferase activity"/>
    <property type="evidence" value="ECO:0007669"/>
    <property type="project" value="UniProtKB-KW"/>
</dbReference>